<name>A0A183JJA5_9TREM</name>
<dbReference type="WBParaSite" id="SCUD_0000278001-mRNA-1">
    <property type="protein sequence ID" value="SCUD_0000278001-mRNA-1"/>
    <property type="gene ID" value="SCUD_0000278001"/>
</dbReference>
<proteinExistence type="predicted"/>
<accession>A0A183JJA5</accession>
<protein>
    <submittedName>
        <fullName evidence="1">Uncharacterized protein</fullName>
    </submittedName>
</protein>
<sequence length="71" mass="8035">MKHYDENHLVHCLGRKKEGGVKHWEYYEEPLRLPLPHFSSNTDLNLAIRSASVRGGSPGLEVRSKRGAPVI</sequence>
<organism evidence="1">
    <name type="scientific">Schistosoma curassoni</name>
    <dbReference type="NCBI Taxonomy" id="6186"/>
    <lineage>
        <taxon>Eukaryota</taxon>
        <taxon>Metazoa</taxon>
        <taxon>Spiralia</taxon>
        <taxon>Lophotrochozoa</taxon>
        <taxon>Platyhelminthes</taxon>
        <taxon>Trematoda</taxon>
        <taxon>Digenea</taxon>
        <taxon>Strigeidida</taxon>
        <taxon>Schistosomatoidea</taxon>
        <taxon>Schistosomatidae</taxon>
        <taxon>Schistosoma</taxon>
    </lineage>
</organism>
<reference evidence="1" key="1">
    <citation type="submission" date="2016-06" db="UniProtKB">
        <authorList>
            <consortium name="WormBaseParasite"/>
        </authorList>
    </citation>
    <scope>IDENTIFICATION</scope>
</reference>
<dbReference type="AlphaFoldDB" id="A0A183JJA5"/>
<evidence type="ECO:0000313" key="1">
    <source>
        <dbReference type="WBParaSite" id="SCUD_0000278001-mRNA-1"/>
    </source>
</evidence>